<feature type="transmembrane region" description="Helical" evidence="2">
    <location>
        <begin position="12"/>
        <end position="31"/>
    </location>
</feature>
<sequence length="192" mass="21215">MGASYFTDPLVLIIEALSSLYILAVLMRFLLQWCGADFYNPISQFLVRATQPPLRLMRRYIPPIGKIDTSSLILMLFLQILANFLIGLLQGGALGIGALTLIAIMELINLLFNVFIFSIIARALLSWLNPGRFDAASSILYSLTEPVLNIFRRVIPDLGGIDLSPLAALLFLQVARMVILPPLSQLAALIAW</sequence>
<evidence type="ECO:0000256" key="1">
    <source>
        <dbReference type="ARBA" id="ARBA00010894"/>
    </source>
</evidence>
<reference evidence="3 4" key="1">
    <citation type="journal article" date="2013" name="Genome Announc.">
        <title>Genome Sequence of the Obligate Gammaproteobacterial Methanotroph Methylomicrobium album Strain BG8.</title>
        <authorList>
            <person name="Kits K.D."/>
            <person name="Kalyuzhnaya M.G."/>
            <person name="Klotz M.G."/>
            <person name="Jetten M.S."/>
            <person name="Op den Camp H.J."/>
            <person name="Vuilleumier S."/>
            <person name="Bringel F."/>
            <person name="Dispirito A.A."/>
            <person name="Murrell J.C."/>
            <person name="Bruce D."/>
            <person name="Cheng J.F."/>
            <person name="Copeland A."/>
            <person name="Goodwin L."/>
            <person name="Hauser L."/>
            <person name="Lajus A."/>
            <person name="Land M.L."/>
            <person name="Lapidus A."/>
            <person name="Lucas S."/>
            <person name="Medigue C."/>
            <person name="Pitluck S."/>
            <person name="Woyke T."/>
            <person name="Zeytun A."/>
            <person name="Stein L.Y."/>
        </authorList>
    </citation>
    <scope>NUCLEOTIDE SEQUENCE [LARGE SCALE GENOMIC DNA]</scope>
    <source>
        <strain evidence="3 4">BG8</strain>
    </source>
</reference>
<protein>
    <submittedName>
        <fullName evidence="3">Putative integral membrane protein</fullName>
    </submittedName>
</protein>
<dbReference type="AlphaFoldDB" id="H8GK36"/>
<keyword evidence="4" id="KW-1185">Reference proteome</keyword>
<evidence type="ECO:0000256" key="2">
    <source>
        <dbReference type="SAM" id="Phobius"/>
    </source>
</evidence>
<dbReference type="Pfam" id="PF02325">
    <property type="entry name" value="CCB3_YggT"/>
    <property type="match status" value="2"/>
</dbReference>
<dbReference type="Proteomes" id="UP000005090">
    <property type="component" value="Chromosome"/>
</dbReference>
<dbReference type="GO" id="GO:0016020">
    <property type="term" value="C:membrane"/>
    <property type="evidence" value="ECO:0007669"/>
    <property type="project" value="InterPro"/>
</dbReference>
<keyword evidence="2" id="KW-1133">Transmembrane helix</keyword>
<evidence type="ECO:0000313" key="4">
    <source>
        <dbReference type="Proteomes" id="UP000005090"/>
    </source>
</evidence>
<organism evidence="3 4">
    <name type="scientific">Methylomicrobium album BG8</name>
    <dbReference type="NCBI Taxonomy" id="686340"/>
    <lineage>
        <taxon>Bacteria</taxon>
        <taxon>Pseudomonadati</taxon>
        <taxon>Pseudomonadota</taxon>
        <taxon>Gammaproteobacteria</taxon>
        <taxon>Methylococcales</taxon>
        <taxon>Methylococcaceae</taxon>
        <taxon>Methylomicrobium</taxon>
    </lineage>
</organism>
<dbReference type="EMBL" id="CM001475">
    <property type="protein sequence ID" value="EIC29160.1"/>
    <property type="molecule type" value="Genomic_DNA"/>
</dbReference>
<comment type="similarity">
    <text evidence="1">Belongs to the YggT family.</text>
</comment>
<dbReference type="HOGENOM" id="CLU_089905_1_0_6"/>
<dbReference type="PANTHER" id="PTHR33219:SF14">
    <property type="entry name" value="PROTEIN COFACTOR ASSEMBLY OF COMPLEX C SUBUNIT B CCB3, CHLOROPLASTIC-RELATED"/>
    <property type="match status" value="1"/>
</dbReference>
<dbReference type="InterPro" id="IPR003425">
    <property type="entry name" value="CCB3/YggT"/>
</dbReference>
<accession>H8GK36</accession>
<dbReference type="STRING" id="686340.Metal_1373"/>
<evidence type="ECO:0000313" key="3">
    <source>
        <dbReference type="EMBL" id="EIC29160.1"/>
    </source>
</evidence>
<dbReference type="eggNOG" id="COG0762">
    <property type="taxonomic scope" value="Bacteria"/>
</dbReference>
<feature type="transmembrane region" description="Helical" evidence="2">
    <location>
        <begin position="67"/>
        <end position="86"/>
    </location>
</feature>
<keyword evidence="2" id="KW-0812">Transmembrane</keyword>
<name>H8GK36_METAL</name>
<proteinExistence type="inferred from homology"/>
<dbReference type="RefSeq" id="WP_005370829.1">
    <property type="nucleotide sequence ID" value="NZ_CM001475.1"/>
</dbReference>
<keyword evidence="2" id="KW-0472">Membrane</keyword>
<dbReference type="PANTHER" id="PTHR33219">
    <property type="entry name" value="YLMG HOMOLOG PROTEIN 2, CHLOROPLASTIC"/>
    <property type="match status" value="1"/>
</dbReference>
<feature type="transmembrane region" description="Helical" evidence="2">
    <location>
        <begin position="92"/>
        <end position="125"/>
    </location>
</feature>
<gene>
    <name evidence="3" type="ORF">Metal_1373</name>
</gene>